<dbReference type="EMBL" id="AEQN01000028">
    <property type="protein sequence ID" value="EFV00740.1"/>
    <property type="molecule type" value="Genomic_DNA"/>
</dbReference>
<reference evidence="1 2" key="1">
    <citation type="submission" date="2010-12" db="EMBL/GenBank/DDBJ databases">
        <authorList>
            <person name="Muzny D."/>
            <person name="Qin X."/>
            <person name="Deng J."/>
            <person name="Jiang H."/>
            <person name="Liu Y."/>
            <person name="Qu J."/>
            <person name="Song X.-Z."/>
            <person name="Zhang L."/>
            <person name="Thornton R."/>
            <person name="Coyle M."/>
            <person name="Francisco L."/>
            <person name="Jackson L."/>
            <person name="Javaid M."/>
            <person name="Korchina V."/>
            <person name="Kovar C."/>
            <person name="Mata R."/>
            <person name="Mathew T."/>
            <person name="Ngo R."/>
            <person name="Nguyen L."/>
            <person name="Nguyen N."/>
            <person name="Okwuonu G."/>
            <person name="Ongeri F."/>
            <person name="Pham C."/>
            <person name="Simmons D."/>
            <person name="Wilczek-Boney K."/>
            <person name="Hale W."/>
            <person name="Jakkamsetti A."/>
            <person name="Pham P."/>
            <person name="Ruth R."/>
            <person name="San Lucas F."/>
            <person name="Warren J."/>
            <person name="Zhang J."/>
            <person name="Zhao Z."/>
            <person name="Zhou C."/>
            <person name="Zhu D."/>
            <person name="Lee S."/>
            <person name="Bess C."/>
            <person name="Blankenburg K."/>
            <person name="Forbes L."/>
            <person name="Fu Q."/>
            <person name="Gubbala S."/>
            <person name="Hirani K."/>
            <person name="Jayaseelan J.C."/>
            <person name="Lara F."/>
            <person name="Munidasa M."/>
            <person name="Palculict T."/>
            <person name="Patil S."/>
            <person name="Pu L.-L."/>
            <person name="Saada N."/>
            <person name="Tang L."/>
            <person name="Weissenberger G."/>
            <person name="Zhu Y."/>
            <person name="Hemphill L."/>
            <person name="Shang Y."/>
            <person name="Youmans B."/>
            <person name="Ayvaz T."/>
            <person name="Ross M."/>
            <person name="Santibanez J."/>
            <person name="Aqrawi P."/>
            <person name="Gross S."/>
            <person name="Joshi V."/>
            <person name="Fowler G."/>
            <person name="Nazareth L."/>
            <person name="Reid J."/>
            <person name="Worley K."/>
            <person name="Petrosino J."/>
            <person name="Highlander S."/>
            <person name="Gibbs R."/>
        </authorList>
    </citation>
    <scope>NUCLEOTIDE SEQUENCE [LARGE SCALE GENOMIC DNA]</scope>
    <source>
        <strain evidence="1 2">ATCC 23263</strain>
    </source>
</reference>
<organism evidence="1 2">
    <name type="scientific">Pseudoramibacter alactolyticus ATCC 23263</name>
    <dbReference type="NCBI Taxonomy" id="887929"/>
    <lineage>
        <taxon>Bacteria</taxon>
        <taxon>Bacillati</taxon>
        <taxon>Bacillota</taxon>
        <taxon>Clostridia</taxon>
        <taxon>Eubacteriales</taxon>
        <taxon>Eubacteriaceae</taxon>
        <taxon>Pseudoramibacter</taxon>
    </lineage>
</organism>
<proteinExistence type="predicted"/>
<evidence type="ECO:0000313" key="1">
    <source>
        <dbReference type="EMBL" id="EFV00740.1"/>
    </source>
</evidence>
<gene>
    <name evidence="1" type="ORF">HMP0721_2189</name>
</gene>
<dbReference type="Proteomes" id="UP000004754">
    <property type="component" value="Unassembled WGS sequence"/>
</dbReference>
<dbReference type="AlphaFoldDB" id="E6MJK4"/>
<accession>E6MJK4</accession>
<name>E6MJK4_9FIRM</name>
<keyword evidence="2" id="KW-1185">Reference proteome</keyword>
<evidence type="ECO:0000313" key="2">
    <source>
        <dbReference type="Proteomes" id="UP000004754"/>
    </source>
</evidence>
<protein>
    <submittedName>
        <fullName evidence="1">Uncharacterized protein</fullName>
    </submittedName>
</protein>
<dbReference type="HOGENOM" id="CLU_3238311_0_0_9"/>
<comment type="caution">
    <text evidence="1">The sequence shown here is derived from an EMBL/GenBank/DDBJ whole genome shotgun (WGS) entry which is preliminary data.</text>
</comment>
<dbReference type="STRING" id="887929.HMP0721_2189"/>
<sequence>MFRNIKKNVRMRLTLETLKRYTKQKAIRAGKRLAHCKRRGHEK</sequence>